<dbReference type="RefSeq" id="WP_126521051.1">
    <property type="nucleotide sequence ID" value="NZ_RXNU01000007.1"/>
</dbReference>
<proteinExistence type="predicted"/>
<feature type="signal peptide" evidence="1">
    <location>
        <begin position="1"/>
        <end position="18"/>
    </location>
</feature>
<dbReference type="AlphaFoldDB" id="A0A3S0IRV3"/>
<comment type="caution">
    <text evidence="2">The sequence shown here is derived from an EMBL/GenBank/DDBJ whole genome shotgun (WGS) entry which is preliminary data.</text>
</comment>
<dbReference type="PROSITE" id="PS51257">
    <property type="entry name" value="PROKAR_LIPOPROTEIN"/>
    <property type="match status" value="1"/>
</dbReference>
<dbReference type="PANTHER" id="PTHR33361:SF2">
    <property type="entry name" value="DUF885 DOMAIN-CONTAINING PROTEIN"/>
    <property type="match status" value="1"/>
</dbReference>
<dbReference type="InterPro" id="IPR010281">
    <property type="entry name" value="DUF885"/>
</dbReference>
<dbReference type="OrthoDB" id="9769898at2"/>
<sequence>MYKILVPSLLAISLSACQLNLVNTDQPQGQEPAVETPANTQLQGLIDQAWLITLDASPDFAYSQGNLDKAGQLTDLSPLALAKLNKRRQAILDSLKAQDRNPLTKEETINAQILQDQLQNNVDLYRYKDHYLPISSESGFHAYIASIAKARFTTERDYRNYIAKLKALPTYFAQQTHWLQQGLDSGITPPKITLKGFEESISAFIVPVEQSGYFKPFTQYPKHFTDSQKTALTQEGHELVQNTVLPLYRQFYDFMTLSYIPGARTSIATASLPDGEAFYENRVRYYTTLNMNSEQVHQLGLTEVKRIRAEMETIIAEVGFKGSFADFLHFLRTDPQFYPTTAEELLKEAAYIAKKADAMLPKYFGKLPRTPYGIQEVPAEIAPKYTTGRYSGSNRDDEPGYYWVNTYALDKRPLYEMEALTLHEAVPGHHLQISLNTELTSLPNFRRYSYISAFGEGWGLYSEYLGLEAGFYQDPYSNFGRLTYEMWRAARLVVDTGMHAKGWSRQQALDFMASNTALSMHNVTTEIDRYISWPGQALSYKIGELTIKRLRAKAEDALGEKFDIRAFHDAILENGSVPMQVLEQQIDDFISAQEAIKGN</sequence>
<evidence type="ECO:0000313" key="2">
    <source>
        <dbReference type="EMBL" id="RTR38276.1"/>
    </source>
</evidence>
<keyword evidence="1" id="KW-0732">Signal</keyword>
<gene>
    <name evidence="2" type="ORF">EKG38_15065</name>
</gene>
<name>A0A3S0IRV3_9GAMM</name>
<reference evidence="2 3" key="1">
    <citation type="submission" date="2018-12" db="EMBL/GenBank/DDBJ databases">
        <authorList>
            <person name="Yu L."/>
        </authorList>
    </citation>
    <scope>NUCLEOTIDE SEQUENCE [LARGE SCALE GENOMIC DNA]</scope>
    <source>
        <strain evidence="2 3">HAW-EB2</strain>
    </source>
</reference>
<protein>
    <submittedName>
        <fullName evidence="2">DUF885 domain-containing protein</fullName>
    </submittedName>
</protein>
<dbReference type="Proteomes" id="UP000267448">
    <property type="component" value="Unassembled WGS sequence"/>
</dbReference>
<dbReference type="Pfam" id="PF05960">
    <property type="entry name" value="DUF885"/>
    <property type="match status" value="1"/>
</dbReference>
<organism evidence="2 3">
    <name type="scientific">Shewanella canadensis</name>
    <dbReference type="NCBI Taxonomy" id="271096"/>
    <lineage>
        <taxon>Bacteria</taxon>
        <taxon>Pseudomonadati</taxon>
        <taxon>Pseudomonadota</taxon>
        <taxon>Gammaproteobacteria</taxon>
        <taxon>Alteromonadales</taxon>
        <taxon>Shewanellaceae</taxon>
        <taxon>Shewanella</taxon>
    </lineage>
</organism>
<evidence type="ECO:0000313" key="3">
    <source>
        <dbReference type="Proteomes" id="UP000267448"/>
    </source>
</evidence>
<evidence type="ECO:0000256" key="1">
    <source>
        <dbReference type="SAM" id="SignalP"/>
    </source>
</evidence>
<dbReference type="PANTHER" id="PTHR33361">
    <property type="entry name" value="GLR0591 PROTEIN"/>
    <property type="match status" value="1"/>
</dbReference>
<accession>A0A3S0IRV3</accession>
<keyword evidence="3" id="KW-1185">Reference proteome</keyword>
<feature type="chain" id="PRO_5018629113" evidence="1">
    <location>
        <begin position="19"/>
        <end position="599"/>
    </location>
</feature>
<dbReference type="EMBL" id="RXNU01000007">
    <property type="protein sequence ID" value="RTR38276.1"/>
    <property type="molecule type" value="Genomic_DNA"/>
</dbReference>